<dbReference type="InterPro" id="IPR013397">
    <property type="entry name" value="CRISPR-assoc_prot_Csy1"/>
</dbReference>
<evidence type="ECO:0000313" key="1">
    <source>
        <dbReference type="EMBL" id="MFD2111811.1"/>
    </source>
</evidence>
<keyword evidence="2" id="KW-1185">Reference proteome</keyword>
<reference evidence="2" key="1">
    <citation type="journal article" date="2019" name="Int. J. Syst. Evol. Microbiol.">
        <title>The Global Catalogue of Microorganisms (GCM) 10K type strain sequencing project: providing services to taxonomists for standard genome sequencing and annotation.</title>
        <authorList>
            <consortium name="The Broad Institute Genomics Platform"/>
            <consortium name="The Broad Institute Genome Sequencing Center for Infectious Disease"/>
            <person name="Wu L."/>
            <person name="Ma J."/>
        </authorList>
    </citation>
    <scope>NUCLEOTIDE SEQUENCE [LARGE SCALE GENOMIC DNA]</scope>
    <source>
        <strain evidence="2">KACC 12597</strain>
    </source>
</reference>
<comment type="caution">
    <text evidence="1">The sequence shown here is derived from an EMBL/GenBank/DDBJ whole genome shotgun (WGS) entry which is preliminary data.</text>
</comment>
<name>A0ABW4Y6N8_9GAMM</name>
<sequence>MSVLDPHRSSAIRTALQTHVTKRRNEVLAKITGTDAASEKERQKQRDLFELQALLISGAASVSQIQMATHILKGIHPDPKVRVATNLNIDPATLPDLTLVGSHVLRDEIDVDATGNGAFNKKIYELYRLLQTQFDGRSVLDLLESGDVDAVAALSEDASQAQEIANKLTEIDTKRCTQAASHTLAKQVFWPLGNDPHDDRDYHLLAPLYPTSLVHRVYQILQDDRFSEEAKAARQARKTSAWHERTVHEYPHLAVQKLGSSKPQNISQLNSERRGDNYLLASLPPVWRSTTIKPLFNVESLFNVFRWRREVYAQTQNLRRFLEGDPASNQETRQYRDALIDALLDELIQFTAEVRTLDAGWSTDPQCKLLAAHRAWLDPQSNADLGDSIDAIASDFANWLNARLREPLPMGDPEYLYWRKLAREQLKDFSREVE</sequence>
<accession>A0ABW4Y6N8</accession>
<evidence type="ECO:0000313" key="2">
    <source>
        <dbReference type="Proteomes" id="UP001597337"/>
    </source>
</evidence>
<dbReference type="RefSeq" id="WP_386025545.1">
    <property type="nucleotide sequence ID" value="NZ_JBHUHX010000016.1"/>
</dbReference>
<dbReference type="Pfam" id="PF09611">
    <property type="entry name" value="Cas_Csy1"/>
    <property type="match status" value="1"/>
</dbReference>
<dbReference type="Proteomes" id="UP001597337">
    <property type="component" value="Unassembled WGS sequence"/>
</dbReference>
<gene>
    <name evidence="1" type="primary">csy1</name>
    <name evidence="1" type="ORF">ACFSJC_08165</name>
</gene>
<dbReference type="NCBIfam" id="TIGR02564">
    <property type="entry name" value="cas_Csy1"/>
    <property type="match status" value="1"/>
</dbReference>
<protein>
    <submittedName>
        <fullName evidence="1">Type I-F CRISPR-associated protein Csy1</fullName>
    </submittedName>
</protein>
<proteinExistence type="predicted"/>
<dbReference type="EMBL" id="JBHUHX010000016">
    <property type="protein sequence ID" value="MFD2111811.1"/>
    <property type="molecule type" value="Genomic_DNA"/>
</dbReference>
<organism evidence="1 2">
    <name type="scientific">Thiorhodococcus fuscus</name>
    <dbReference type="NCBI Taxonomy" id="527200"/>
    <lineage>
        <taxon>Bacteria</taxon>
        <taxon>Pseudomonadati</taxon>
        <taxon>Pseudomonadota</taxon>
        <taxon>Gammaproteobacteria</taxon>
        <taxon>Chromatiales</taxon>
        <taxon>Chromatiaceae</taxon>
        <taxon>Thiorhodococcus</taxon>
    </lineage>
</organism>